<evidence type="ECO:0000313" key="3">
    <source>
        <dbReference type="Proteomes" id="UP000240987"/>
    </source>
</evidence>
<feature type="region of interest" description="Disordered" evidence="1">
    <location>
        <begin position="1"/>
        <end position="25"/>
    </location>
</feature>
<evidence type="ECO:0000256" key="1">
    <source>
        <dbReference type="SAM" id="MobiDB-lite"/>
    </source>
</evidence>
<accession>A0A2T3JMF8</accession>
<keyword evidence="3" id="KW-1185">Reference proteome</keyword>
<dbReference type="EMBL" id="PYMJ01000004">
    <property type="protein sequence ID" value="PSU50219.1"/>
    <property type="molecule type" value="Genomic_DNA"/>
</dbReference>
<proteinExistence type="predicted"/>
<dbReference type="OrthoDB" id="5823187at2"/>
<feature type="compositionally biased region" description="Polar residues" evidence="1">
    <location>
        <begin position="12"/>
        <end position="25"/>
    </location>
</feature>
<name>A0A2T3JMF8_9GAMM</name>
<reference evidence="2 3" key="1">
    <citation type="submission" date="2018-01" db="EMBL/GenBank/DDBJ databases">
        <title>Whole genome sequencing of Histamine producing bacteria.</title>
        <authorList>
            <person name="Butler K."/>
        </authorList>
    </citation>
    <scope>NUCLEOTIDE SEQUENCE [LARGE SCALE GENOMIC DNA]</scope>
    <source>
        <strain evidence="2 3">JCM 12947</strain>
    </source>
</reference>
<evidence type="ECO:0000313" key="2">
    <source>
        <dbReference type="EMBL" id="PSU50219.1"/>
    </source>
</evidence>
<dbReference type="Proteomes" id="UP000240987">
    <property type="component" value="Unassembled WGS sequence"/>
</dbReference>
<dbReference type="AlphaFoldDB" id="A0A2T3JMF8"/>
<dbReference type="RefSeq" id="WP_107241832.1">
    <property type="nucleotide sequence ID" value="NZ_PYMJ01000004.1"/>
</dbReference>
<sequence length="106" mass="12319">MFGILKNKAKELSSSNDTDNEMGSTKINEIIQSQWPKIESILLERMIPLAGDKINDDEFITKAFENTYEFLPMPIRMLLPKEKFVSYCKTHKEPLIEKINELNNVK</sequence>
<comment type="caution">
    <text evidence="2">The sequence shown here is derived from an EMBL/GenBank/DDBJ whole genome shotgun (WGS) entry which is preliminary data.</text>
</comment>
<protein>
    <submittedName>
        <fullName evidence="2">Uncharacterized protein</fullName>
    </submittedName>
</protein>
<organism evidence="2 3">
    <name type="scientific">Photobacterium frigidiphilum</name>
    <dbReference type="NCBI Taxonomy" id="264736"/>
    <lineage>
        <taxon>Bacteria</taxon>
        <taxon>Pseudomonadati</taxon>
        <taxon>Pseudomonadota</taxon>
        <taxon>Gammaproteobacteria</taxon>
        <taxon>Vibrionales</taxon>
        <taxon>Vibrionaceae</taxon>
        <taxon>Photobacterium</taxon>
    </lineage>
</organism>
<gene>
    <name evidence="2" type="ORF">C9J12_05670</name>
</gene>